<keyword evidence="3" id="KW-1185">Reference proteome</keyword>
<proteinExistence type="predicted"/>
<evidence type="ECO:0000313" key="2">
    <source>
        <dbReference type="EMBL" id="PTB61695.1"/>
    </source>
</evidence>
<reference evidence="3" key="1">
    <citation type="submission" date="2016-07" db="EMBL/GenBank/DDBJ databases">
        <title>Multiple horizontal gene transfer events from other fungi enriched the ability of initially mycotrophic Trichoderma (Ascomycota) to feed on dead plant biomass.</title>
        <authorList>
            <consortium name="DOE Joint Genome Institute"/>
            <person name="Atanasova L."/>
            <person name="Chenthamara K."/>
            <person name="Zhang J."/>
            <person name="Grujic M."/>
            <person name="Henrissat B."/>
            <person name="Kuo A."/>
            <person name="Aerts A."/>
            <person name="Salamov A."/>
            <person name="Lipzen A."/>
            <person name="Labutti K."/>
            <person name="Barry K."/>
            <person name="Miao Y."/>
            <person name="Rahimi M.J."/>
            <person name="Shen Q."/>
            <person name="Grigoriev I.V."/>
            <person name="Kubicek C.P."/>
            <person name="Druzhinina I.S."/>
        </authorList>
    </citation>
    <scope>NUCLEOTIDE SEQUENCE [LARGE SCALE GENOMIC DNA]</scope>
    <source>
        <strain evidence="3">TUCIM 6016</strain>
    </source>
</reference>
<keyword evidence="1" id="KW-0539">Nucleus</keyword>
<dbReference type="Pfam" id="PF11951">
    <property type="entry name" value="Fungal_trans_2"/>
    <property type="match status" value="1"/>
</dbReference>
<sequence>MFYGTSKALQLAGRPALSSPLQQRLFSAFRVLEANRAILYGDVTFLSEHKWRLHHCTGNGHTGPPDFMATMTELLIETSAFSKHGLFEQVEPIPEDVRLCNLVVTALARRGHELNQILNAWYDGNAPASEFADPFTQLALANFYAVRLFHCNNFTYYTCWEAGTVPQLDKPEIDAYVAIITDLCDQILQTSNIPGAILLFPLRMAGAHARYEPQRYNVRHLLHQIHNNGFVVAQRIQTDVSELWQYQAGNNLDELRM</sequence>
<protein>
    <submittedName>
        <fullName evidence="2">Uncharacterized protein</fullName>
    </submittedName>
</protein>
<dbReference type="OrthoDB" id="4895738at2759"/>
<accession>A0A2T4AX92</accession>
<organism evidence="2 3">
    <name type="scientific">Trichoderma citrinoviride</name>
    <dbReference type="NCBI Taxonomy" id="58853"/>
    <lineage>
        <taxon>Eukaryota</taxon>
        <taxon>Fungi</taxon>
        <taxon>Dikarya</taxon>
        <taxon>Ascomycota</taxon>
        <taxon>Pezizomycotina</taxon>
        <taxon>Sordariomycetes</taxon>
        <taxon>Hypocreomycetidae</taxon>
        <taxon>Hypocreales</taxon>
        <taxon>Hypocreaceae</taxon>
        <taxon>Trichoderma</taxon>
    </lineage>
</organism>
<dbReference type="Proteomes" id="UP000241546">
    <property type="component" value="Unassembled WGS sequence"/>
</dbReference>
<evidence type="ECO:0000256" key="1">
    <source>
        <dbReference type="ARBA" id="ARBA00023242"/>
    </source>
</evidence>
<evidence type="ECO:0000313" key="3">
    <source>
        <dbReference type="Proteomes" id="UP000241546"/>
    </source>
</evidence>
<dbReference type="AlphaFoldDB" id="A0A2T4AX92"/>
<dbReference type="EMBL" id="KZ680230">
    <property type="protein sequence ID" value="PTB61695.1"/>
    <property type="molecule type" value="Genomic_DNA"/>
</dbReference>
<name>A0A2T4AX92_9HYPO</name>
<gene>
    <name evidence="2" type="ORF">BBK36DRAFT_1131177</name>
</gene>
<dbReference type="GeneID" id="36600049"/>
<dbReference type="RefSeq" id="XP_024745015.1">
    <property type="nucleotide sequence ID" value="XM_024891931.1"/>
</dbReference>
<dbReference type="InterPro" id="IPR021858">
    <property type="entry name" value="Fun_TF"/>
</dbReference>